<proteinExistence type="predicted"/>
<reference evidence="1 2" key="1">
    <citation type="journal article" date="2011" name="Genome Biol. Evol.">
        <title>Complete nucleomorph genome sequence of the nonphotosynthetic alga Cryptomonas paramecium reveals a core nucleomorph gene set.</title>
        <authorList>
            <person name="Tanifuji G."/>
            <person name="Onodera N.T."/>
            <person name="Wheeler T.J."/>
            <person name="Dlutek M."/>
            <person name="Donaher N."/>
            <person name="Archibald J.M."/>
        </authorList>
    </citation>
    <scope>NUCLEOTIDE SEQUENCE [LARGE SCALE GENOMIC DNA]</scope>
    <source>
        <strain evidence="1 2">CCAP977/2A</strain>
    </source>
</reference>
<gene>
    <name evidence="1" type="ORF">CPARA_1gp038</name>
</gene>
<dbReference type="EMBL" id="CP002172">
    <property type="protein sequence ID" value="AEA38696.1"/>
    <property type="molecule type" value="Genomic_DNA"/>
</dbReference>
<dbReference type="GeneID" id="10447034"/>
<keyword evidence="1" id="KW-0542">Nucleomorph</keyword>
<accession>F2HHA0</accession>
<dbReference type="Proteomes" id="UP000243423">
    <property type="component" value="Nucleomorph 1"/>
</dbReference>
<protein>
    <submittedName>
        <fullName evidence="1">Uncharacterized protein</fullName>
    </submittedName>
</protein>
<evidence type="ECO:0000313" key="2">
    <source>
        <dbReference type="Proteomes" id="UP000243423"/>
    </source>
</evidence>
<dbReference type="RefSeq" id="XP_003239594.1">
    <property type="nucleotide sequence ID" value="XM_003239546.1"/>
</dbReference>
<evidence type="ECO:0000313" key="1">
    <source>
        <dbReference type="EMBL" id="AEA38696.1"/>
    </source>
</evidence>
<sequence>MYFSKVLNKTLVQEFFSLNQIQINQFGIYMVFPSCITKISIRTKTKQNIKKCLYFILKTNDIFKINSRSKKLATTFNCLLENRFITQVYTRTNDNCFYLSVLSEKNIFSNYRNTSIVQGTRLFGYGNVFFLQTNLIYSKEQMSVSLGIFVNFPYKFLKKVYFLHNVPPLIDIKLNPPLLMLAIKSSHIRFFIIKHSKIKKKMFFLQIGSFSLFRSNSIFSDFLEIKNKIFIAISDSSFILTCKFTFDRNSNLTKIETCGCVNSFKTSFLEWNNFFFSCLLSGEKNRKIVIWNEILIPILKIKIKNFLILSMKPSLKFLGFFLIVTKDSIKTRKKVNRLDGHLLQNTIKLYTSWKKHQSNMSFTLNRIYYLQILKGIFFSLNFENEFDIINKFHRSSTFYVLLFDFLIKILNNIQKKKLDLNYISFIYKIIRHNAWFFFFFGHFHINFITKKQALCTIRRIGQSRAFSMKEIEIEQIFLCEKNSVENYSNCKICKRFSRFKFFHKNKKQACQFAHVTSTKMFDFFANFSQYCPVNLKLNFNSNIKILSYYRIKIFYNHNTKTIFLQKELV</sequence>
<dbReference type="AlphaFoldDB" id="F2HHA0"/>
<geneLocation type="nucleomorph" evidence="1"/>
<organism evidence="1 2">
    <name type="scientific">Cryptomonas paramaecium</name>
    <dbReference type="NCBI Taxonomy" id="2898"/>
    <lineage>
        <taxon>Eukaryota</taxon>
        <taxon>Cryptophyceae</taxon>
        <taxon>Cryptomonadales</taxon>
        <taxon>Cryptomonadaceae</taxon>
        <taxon>Cryptomonas</taxon>
    </lineage>
</organism>
<name>F2HHA0_9CRYP</name>